<dbReference type="PANTHER" id="PTHR24260:SF134">
    <property type="entry name" value="AT07769P-RELATED"/>
    <property type="match status" value="1"/>
</dbReference>
<gene>
    <name evidence="9" type="ORF">LNINA_LOCUS2254</name>
</gene>
<dbReference type="AlphaFoldDB" id="A0AAV1J1T0"/>
<evidence type="ECO:0000256" key="2">
    <source>
        <dbReference type="ARBA" id="ARBA00022656"/>
    </source>
</evidence>
<dbReference type="Gene3D" id="2.40.10.10">
    <property type="entry name" value="Trypsin-like serine proteases"/>
    <property type="match status" value="2"/>
</dbReference>
<evidence type="ECO:0000256" key="4">
    <source>
        <dbReference type="ARBA" id="ARBA00023240"/>
    </source>
</evidence>
<keyword evidence="7" id="KW-0378">Hydrolase</keyword>
<name>A0AAV1J1T0_9NEOP</name>
<dbReference type="Proteomes" id="UP001497472">
    <property type="component" value="Unassembled WGS sequence"/>
</dbReference>
<keyword evidence="4" id="KW-1199">Hemostasis impairing toxin</keyword>
<evidence type="ECO:0000313" key="9">
    <source>
        <dbReference type="EMBL" id="CAK1542350.1"/>
    </source>
</evidence>
<evidence type="ECO:0000256" key="5">
    <source>
        <dbReference type="ARBA" id="ARBA00055534"/>
    </source>
</evidence>
<dbReference type="GO" id="GO:0005576">
    <property type="term" value="C:extracellular region"/>
    <property type="evidence" value="ECO:0007669"/>
    <property type="project" value="UniProtKB-SubCell"/>
</dbReference>
<keyword evidence="7" id="KW-0720">Serine protease</keyword>
<dbReference type="InterPro" id="IPR018114">
    <property type="entry name" value="TRYPSIN_HIS"/>
</dbReference>
<keyword evidence="3" id="KW-1015">Disulfide bond</keyword>
<evidence type="ECO:0000259" key="8">
    <source>
        <dbReference type="PROSITE" id="PS50240"/>
    </source>
</evidence>
<dbReference type="InterPro" id="IPR001314">
    <property type="entry name" value="Peptidase_S1A"/>
</dbReference>
<dbReference type="EMBL" id="CAVLEF010000003">
    <property type="protein sequence ID" value="CAK1542350.1"/>
    <property type="molecule type" value="Genomic_DNA"/>
</dbReference>
<reference evidence="9 10" key="1">
    <citation type="submission" date="2023-11" db="EMBL/GenBank/DDBJ databases">
        <authorList>
            <person name="Okamura Y."/>
        </authorList>
    </citation>
    <scope>NUCLEOTIDE SEQUENCE [LARGE SCALE GENOMIC DNA]</scope>
</reference>
<dbReference type="PROSITE" id="PS00135">
    <property type="entry name" value="TRYPSIN_SER"/>
    <property type="match status" value="1"/>
</dbReference>
<dbReference type="InterPro" id="IPR009003">
    <property type="entry name" value="Peptidase_S1_PA"/>
</dbReference>
<dbReference type="Pfam" id="PF00089">
    <property type="entry name" value="Trypsin"/>
    <property type="match status" value="1"/>
</dbReference>
<comment type="subcellular location">
    <subcellularLocation>
        <location evidence="1">Secreted</location>
        <location evidence="1">Extracellular space</location>
    </subcellularLocation>
</comment>
<dbReference type="InterPro" id="IPR001254">
    <property type="entry name" value="Trypsin_dom"/>
</dbReference>
<comment type="caution">
    <text evidence="9">The sequence shown here is derived from an EMBL/GenBank/DDBJ whole genome shotgun (WGS) entry which is preliminary data.</text>
</comment>
<feature type="domain" description="Peptidase S1" evidence="8">
    <location>
        <begin position="46"/>
        <end position="284"/>
    </location>
</feature>
<evidence type="ECO:0000256" key="1">
    <source>
        <dbReference type="ARBA" id="ARBA00004239"/>
    </source>
</evidence>
<protein>
    <recommendedName>
        <fullName evidence="8">Peptidase S1 domain-containing protein</fullName>
    </recommendedName>
</protein>
<comment type="function">
    <text evidence="5">Fibrinolytic activity; shows preferential cleavage of Arg-Gly bonds in all three fibrinogen chains. Contact with the caterpillars causes severe bleeding, due the anticoagulant effect of the protein.</text>
</comment>
<accession>A0AAV1J1T0</accession>
<dbReference type="PANTHER" id="PTHR24260">
    <property type="match status" value="1"/>
</dbReference>
<dbReference type="PRINTS" id="PR00722">
    <property type="entry name" value="CHYMOTRYPSIN"/>
</dbReference>
<evidence type="ECO:0000313" key="10">
    <source>
        <dbReference type="Proteomes" id="UP001497472"/>
    </source>
</evidence>
<dbReference type="GO" id="GO:0090729">
    <property type="term" value="F:toxin activity"/>
    <property type="evidence" value="ECO:0007669"/>
    <property type="project" value="UniProtKB-KW"/>
</dbReference>
<organism evidence="9 10">
    <name type="scientific">Leptosia nina</name>
    <dbReference type="NCBI Taxonomy" id="320188"/>
    <lineage>
        <taxon>Eukaryota</taxon>
        <taxon>Metazoa</taxon>
        <taxon>Ecdysozoa</taxon>
        <taxon>Arthropoda</taxon>
        <taxon>Hexapoda</taxon>
        <taxon>Insecta</taxon>
        <taxon>Pterygota</taxon>
        <taxon>Neoptera</taxon>
        <taxon>Endopterygota</taxon>
        <taxon>Lepidoptera</taxon>
        <taxon>Glossata</taxon>
        <taxon>Ditrysia</taxon>
        <taxon>Papilionoidea</taxon>
        <taxon>Pieridae</taxon>
        <taxon>Pierinae</taxon>
        <taxon>Leptosia</taxon>
    </lineage>
</organism>
<dbReference type="PROSITE" id="PS00134">
    <property type="entry name" value="TRYPSIN_HIS"/>
    <property type="match status" value="1"/>
</dbReference>
<dbReference type="InterPro" id="IPR051333">
    <property type="entry name" value="CLIP_Serine_Protease"/>
</dbReference>
<dbReference type="PROSITE" id="PS50240">
    <property type="entry name" value="TRYPSIN_DOM"/>
    <property type="match status" value="1"/>
</dbReference>
<dbReference type="SUPFAM" id="SSF50494">
    <property type="entry name" value="Trypsin-like serine proteases"/>
    <property type="match status" value="1"/>
</dbReference>
<keyword evidence="7" id="KW-0645">Protease</keyword>
<dbReference type="GO" id="GO:0004252">
    <property type="term" value="F:serine-type endopeptidase activity"/>
    <property type="evidence" value="ECO:0007669"/>
    <property type="project" value="InterPro"/>
</dbReference>
<evidence type="ECO:0000256" key="6">
    <source>
        <dbReference type="ARBA" id="ARBA00084094"/>
    </source>
</evidence>
<keyword evidence="10" id="KW-1185">Reference proteome</keyword>
<dbReference type="SMART" id="SM00020">
    <property type="entry name" value="Tryp_SPc"/>
    <property type="match status" value="1"/>
</dbReference>
<dbReference type="FunFam" id="2.40.10.10:FF:000068">
    <property type="entry name" value="transmembrane protease serine 2"/>
    <property type="match status" value="1"/>
</dbReference>
<keyword evidence="2" id="KW-0800">Toxin</keyword>
<sequence>MRTLCDIYKFVIVLLGVSDCGFGLGYHKDVGIKQAEHLMQQETSRIIGGQQVPSIMIYPYHAGIVATLTSGWTSICGGTLVSNTRVVTAAHCWWDGQSQARTFTIVLGSLKIFSGGTRLATSDIVVHPSWNTKDIVNDIAVVKISRVQFNNNIQAIPLPAMSDVNNIFAGVTAIATGFGKMSDAQTGFPQTTQLHHVTLKVLTNAVCQRSFSDVAIHGSHLCTDGANRVGTCEGDSGGPLTAVVNNKRTLIGIVSFGLGDSCQAGTPSVYTRVTAFLTWINAQL</sequence>
<keyword evidence="6" id="KW-1205">Fibrinolytic toxin</keyword>
<dbReference type="CDD" id="cd00190">
    <property type="entry name" value="Tryp_SPc"/>
    <property type="match status" value="1"/>
</dbReference>
<dbReference type="InterPro" id="IPR033116">
    <property type="entry name" value="TRYPSIN_SER"/>
</dbReference>
<proteinExistence type="predicted"/>
<evidence type="ECO:0000256" key="3">
    <source>
        <dbReference type="ARBA" id="ARBA00023157"/>
    </source>
</evidence>
<evidence type="ECO:0000256" key="7">
    <source>
        <dbReference type="RuleBase" id="RU363034"/>
    </source>
</evidence>
<dbReference type="GO" id="GO:0006508">
    <property type="term" value="P:proteolysis"/>
    <property type="evidence" value="ECO:0007669"/>
    <property type="project" value="UniProtKB-KW"/>
</dbReference>
<dbReference type="InterPro" id="IPR043504">
    <property type="entry name" value="Peptidase_S1_PA_chymotrypsin"/>
</dbReference>